<dbReference type="Pfam" id="PF07648">
    <property type="entry name" value="Kazal_2"/>
    <property type="match status" value="2"/>
</dbReference>
<comment type="caution">
    <text evidence="2">The sequence shown here is derived from an EMBL/GenBank/DDBJ whole genome shotgun (WGS) entry which is preliminary data.</text>
</comment>
<evidence type="ECO:0000313" key="3">
    <source>
        <dbReference type="Proteomes" id="UP001283361"/>
    </source>
</evidence>
<accession>A0AAE1DD41</accession>
<dbReference type="EMBL" id="JAWDGP010004263">
    <property type="protein sequence ID" value="KAK3766037.1"/>
    <property type="molecule type" value="Genomic_DNA"/>
</dbReference>
<gene>
    <name evidence="2" type="ORF">RRG08_002278</name>
</gene>
<name>A0AAE1DD41_9GAST</name>
<dbReference type="Proteomes" id="UP001283361">
    <property type="component" value="Unassembled WGS sequence"/>
</dbReference>
<evidence type="ECO:0000259" key="1">
    <source>
        <dbReference type="Pfam" id="PF07648"/>
    </source>
</evidence>
<protein>
    <recommendedName>
        <fullName evidence="1">Kazal-like domain-containing protein</fullName>
    </recommendedName>
</protein>
<dbReference type="InterPro" id="IPR036058">
    <property type="entry name" value="Kazal_dom_sf"/>
</dbReference>
<proteinExistence type="predicted"/>
<dbReference type="InterPro" id="IPR002350">
    <property type="entry name" value="Kazal_dom"/>
</dbReference>
<sequence length="163" mass="18269">MKSFRLSYFPLVITTSNIQKQRVLDIDCCAGNCQTRVMASMCTTVFLLIWCGICLTLACDPNVRPVCSGSNGPVCATFHKNFDDLCAMKAELCRLAQEGFHFVEHHVKDCCKGLMTLEWSPRCASDGKTYGNGWDMFYAACRNRDYLTVAAPNTCSDYPKPMF</sequence>
<feature type="domain" description="Kazal-like" evidence="1">
    <location>
        <begin position="116"/>
        <end position="146"/>
    </location>
</feature>
<dbReference type="Gene3D" id="3.30.60.30">
    <property type="match status" value="1"/>
</dbReference>
<reference evidence="2" key="1">
    <citation type="journal article" date="2023" name="G3 (Bethesda)">
        <title>A reference genome for the long-term kleptoplast-retaining sea slug Elysia crispata morphotype clarki.</title>
        <authorList>
            <person name="Eastman K.E."/>
            <person name="Pendleton A.L."/>
            <person name="Shaikh M.A."/>
            <person name="Suttiyut T."/>
            <person name="Ogas R."/>
            <person name="Tomko P."/>
            <person name="Gavelis G."/>
            <person name="Widhalm J.R."/>
            <person name="Wisecaver J.H."/>
        </authorList>
    </citation>
    <scope>NUCLEOTIDE SEQUENCE</scope>
    <source>
        <strain evidence="2">ECLA1</strain>
    </source>
</reference>
<feature type="domain" description="Kazal-like" evidence="1">
    <location>
        <begin position="63"/>
        <end position="103"/>
    </location>
</feature>
<dbReference type="AlphaFoldDB" id="A0AAE1DD41"/>
<evidence type="ECO:0000313" key="2">
    <source>
        <dbReference type="EMBL" id="KAK3766037.1"/>
    </source>
</evidence>
<keyword evidence="3" id="KW-1185">Reference proteome</keyword>
<dbReference type="SUPFAM" id="SSF100895">
    <property type="entry name" value="Kazal-type serine protease inhibitors"/>
    <property type="match status" value="2"/>
</dbReference>
<organism evidence="2 3">
    <name type="scientific">Elysia crispata</name>
    <name type="common">lettuce slug</name>
    <dbReference type="NCBI Taxonomy" id="231223"/>
    <lineage>
        <taxon>Eukaryota</taxon>
        <taxon>Metazoa</taxon>
        <taxon>Spiralia</taxon>
        <taxon>Lophotrochozoa</taxon>
        <taxon>Mollusca</taxon>
        <taxon>Gastropoda</taxon>
        <taxon>Heterobranchia</taxon>
        <taxon>Euthyneura</taxon>
        <taxon>Panpulmonata</taxon>
        <taxon>Sacoglossa</taxon>
        <taxon>Placobranchoidea</taxon>
        <taxon>Plakobranchidae</taxon>
        <taxon>Elysia</taxon>
    </lineage>
</organism>